<dbReference type="Gene3D" id="3.40.50.2300">
    <property type="match status" value="1"/>
</dbReference>
<dbReference type="InterPro" id="IPR035965">
    <property type="entry name" value="PAS-like_dom_sf"/>
</dbReference>
<feature type="domain" description="PAS" evidence="10">
    <location>
        <begin position="177"/>
        <end position="250"/>
    </location>
</feature>
<evidence type="ECO:0000256" key="5">
    <source>
        <dbReference type="ARBA" id="ARBA00022777"/>
    </source>
</evidence>
<comment type="catalytic activity">
    <reaction evidence="1">
        <text>ATP + protein L-histidine = ADP + protein N-phospho-L-histidine.</text>
        <dbReference type="EC" id="2.7.13.3"/>
    </reaction>
</comment>
<dbReference type="AlphaFoldDB" id="A0AAU7CID1"/>
<feature type="domain" description="PAC" evidence="11">
    <location>
        <begin position="671"/>
        <end position="724"/>
    </location>
</feature>
<evidence type="ECO:0000259" key="11">
    <source>
        <dbReference type="PROSITE" id="PS50113"/>
    </source>
</evidence>
<feature type="domain" description="Response regulatory" evidence="9">
    <location>
        <begin position="1157"/>
        <end position="1273"/>
    </location>
</feature>
<feature type="domain" description="PAS" evidence="10">
    <location>
        <begin position="50"/>
        <end position="84"/>
    </location>
</feature>
<dbReference type="InterPro" id="IPR001610">
    <property type="entry name" value="PAC"/>
</dbReference>
<dbReference type="PROSITE" id="PS50113">
    <property type="entry name" value="PAC"/>
    <property type="match status" value="3"/>
</dbReference>
<reference evidence="12" key="1">
    <citation type="submission" date="2024-05" db="EMBL/GenBank/DDBJ databases">
        <title>Planctomycetes of the genus Singulisphaera possess chitinolytic capabilities.</title>
        <authorList>
            <person name="Ivanova A."/>
        </authorList>
    </citation>
    <scope>NUCLEOTIDE SEQUENCE</scope>
    <source>
        <strain evidence="12">Ch08T</strain>
    </source>
</reference>
<dbReference type="SUPFAM" id="SSF55785">
    <property type="entry name" value="PYP-like sensor domain (PAS domain)"/>
    <property type="match status" value="4"/>
</dbReference>
<dbReference type="InterPro" id="IPR003661">
    <property type="entry name" value="HisK_dim/P_dom"/>
</dbReference>
<dbReference type="PANTHER" id="PTHR43547:SF2">
    <property type="entry name" value="HYBRID SIGNAL TRANSDUCTION HISTIDINE KINASE C"/>
    <property type="match status" value="1"/>
</dbReference>
<dbReference type="InterPro" id="IPR013767">
    <property type="entry name" value="PAS_fold"/>
</dbReference>
<proteinExistence type="predicted"/>
<dbReference type="Pfam" id="PF02518">
    <property type="entry name" value="HATPase_c"/>
    <property type="match status" value="1"/>
</dbReference>
<keyword evidence="4" id="KW-0808">Transferase</keyword>
<dbReference type="InterPro" id="IPR000014">
    <property type="entry name" value="PAS"/>
</dbReference>
<keyword evidence="7" id="KW-0175">Coiled coil</keyword>
<dbReference type="SUPFAM" id="SSF52172">
    <property type="entry name" value="CheY-like"/>
    <property type="match status" value="1"/>
</dbReference>
<dbReference type="EMBL" id="CP155447">
    <property type="protein sequence ID" value="XBH05149.1"/>
    <property type="molecule type" value="Genomic_DNA"/>
</dbReference>
<feature type="modified residue" description="4-aspartylphosphate" evidence="6">
    <location>
        <position position="1206"/>
    </location>
</feature>
<dbReference type="InterPro" id="IPR011006">
    <property type="entry name" value="CheY-like_superfamily"/>
</dbReference>
<dbReference type="Pfam" id="PF00512">
    <property type="entry name" value="HisKA"/>
    <property type="match status" value="1"/>
</dbReference>
<dbReference type="SMART" id="SM00387">
    <property type="entry name" value="HATPase_c"/>
    <property type="match status" value="1"/>
</dbReference>
<dbReference type="InterPro" id="IPR004358">
    <property type="entry name" value="Sig_transdc_His_kin-like_C"/>
</dbReference>
<dbReference type="RefSeq" id="WP_406697952.1">
    <property type="nucleotide sequence ID" value="NZ_CP155447.1"/>
</dbReference>
<dbReference type="Gene3D" id="3.30.450.20">
    <property type="entry name" value="PAS domain"/>
    <property type="match status" value="4"/>
</dbReference>
<dbReference type="PANTHER" id="PTHR43547">
    <property type="entry name" value="TWO-COMPONENT HISTIDINE KINASE"/>
    <property type="match status" value="1"/>
</dbReference>
<dbReference type="InterPro" id="IPR036890">
    <property type="entry name" value="HATPase_C_sf"/>
</dbReference>
<dbReference type="SMART" id="SM00388">
    <property type="entry name" value="HisKA"/>
    <property type="match status" value="1"/>
</dbReference>
<dbReference type="Pfam" id="PF00072">
    <property type="entry name" value="Response_reg"/>
    <property type="match status" value="1"/>
</dbReference>
<feature type="domain" description="PAC" evidence="11">
    <location>
        <begin position="377"/>
        <end position="429"/>
    </location>
</feature>
<feature type="domain" description="PAS" evidence="10">
    <location>
        <begin position="304"/>
        <end position="373"/>
    </location>
</feature>
<accession>A0AAU7CID1</accession>
<evidence type="ECO:0000259" key="8">
    <source>
        <dbReference type="PROSITE" id="PS50109"/>
    </source>
</evidence>
<dbReference type="GO" id="GO:0000155">
    <property type="term" value="F:phosphorelay sensor kinase activity"/>
    <property type="evidence" value="ECO:0007669"/>
    <property type="project" value="InterPro"/>
</dbReference>
<feature type="domain" description="Histidine kinase" evidence="8">
    <location>
        <begin position="905"/>
        <end position="1123"/>
    </location>
</feature>
<dbReference type="PROSITE" id="PS50110">
    <property type="entry name" value="RESPONSE_REGULATORY"/>
    <property type="match status" value="1"/>
</dbReference>
<dbReference type="Pfam" id="PF00989">
    <property type="entry name" value="PAS"/>
    <property type="match status" value="3"/>
</dbReference>
<dbReference type="InterPro" id="IPR003594">
    <property type="entry name" value="HATPase_dom"/>
</dbReference>
<dbReference type="CDD" id="cd16922">
    <property type="entry name" value="HATPase_EvgS-ArcB-TorS-like"/>
    <property type="match status" value="1"/>
</dbReference>
<dbReference type="SUPFAM" id="SSF47384">
    <property type="entry name" value="Homodimeric domain of signal transducing histidine kinase"/>
    <property type="match status" value="1"/>
</dbReference>
<evidence type="ECO:0000259" key="9">
    <source>
        <dbReference type="PROSITE" id="PS50110"/>
    </source>
</evidence>
<dbReference type="Gene3D" id="3.30.565.10">
    <property type="entry name" value="Histidine kinase-like ATPase, C-terminal domain"/>
    <property type="match status" value="1"/>
</dbReference>
<dbReference type="FunFam" id="3.30.565.10:FF:000006">
    <property type="entry name" value="Sensor histidine kinase WalK"/>
    <property type="match status" value="1"/>
</dbReference>
<evidence type="ECO:0000256" key="6">
    <source>
        <dbReference type="PROSITE-ProRule" id="PRU00169"/>
    </source>
</evidence>
<evidence type="ECO:0000256" key="2">
    <source>
        <dbReference type="ARBA" id="ARBA00012438"/>
    </source>
</evidence>
<dbReference type="EC" id="2.7.13.3" evidence="2"/>
<feature type="domain" description="PAS" evidence="10">
    <location>
        <begin position="597"/>
        <end position="668"/>
    </location>
</feature>
<dbReference type="SMART" id="SM00086">
    <property type="entry name" value="PAC"/>
    <property type="match status" value="2"/>
</dbReference>
<gene>
    <name evidence="12" type="ORF">V5E97_03770</name>
</gene>
<evidence type="ECO:0000313" key="12">
    <source>
        <dbReference type="EMBL" id="XBH05149.1"/>
    </source>
</evidence>
<dbReference type="PROSITE" id="PS50112">
    <property type="entry name" value="PAS"/>
    <property type="match status" value="4"/>
</dbReference>
<evidence type="ECO:0000259" key="10">
    <source>
        <dbReference type="PROSITE" id="PS50112"/>
    </source>
</evidence>
<dbReference type="Pfam" id="PF12860">
    <property type="entry name" value="PAS_7"/>
    <property type="match status" value="1"/>
</dbReference>
<dbReference type="InterPro" id="IPR036097">
    <property type="entry name" value="HisK_dim/P_sf"/>
</dbReference>
<dbReference type="Pfam" id="PF13185">
    <property type="entry name" value="GAF_2"/>
    <property type="match status" value="1"/>
</dbReference>
<evidence type="ECO:0000256" key="7">
    <source>
        <dbReference type="SAM" id="Coils"/>
    </source>
</evidence>
<feature type="coiled-coil region" evidence="7">
    <location>
        <begin position="26"/>
        <end position="57"/>
    </location>
</feature>
<protein>
    <recommendedName>
        <fullName evidence="2">histidine kinase</fullName>
        <ecNumber evidence="2">2.7.13.3</ecNumber>
    </recommendedName>
</protein>
<dbReference type="SUPFAM" id="SSF55874">
    <property type="entry name" value="ATPase domain of HSP90 chaperone/DNA topoisomerase II/histidine kinase"/>
    <property type="match status" value="1"/>
</dbReference>
<organism evidence="12">
    <name type="scientific">Singulisphaera sp. Ch08</name>
    <dbReference type="NCBI Taxonomy" id="3120278"/>
    <lineage>
        <taxon>Bacteria</taxon>
        <taxon>Pseudomonadati</taxon>
        <taxon>Planctomycetota</taxon>
        <taxon>Planctomycetia</taxon>
        <taxon>Isosphaerales</taxon>
        <taxon>Isosphaeraceae</taxon>
        <taxon>Singulisphaera</taxon>
    </lineage>
</organism>
<dbReference type="InterPro" id="IPR003018">
    <property type="entry name" value="GAF"/>
</dbReference>
<dbReference type="InterPro" id="IPR000700">
    <property type="entry name" value="PAS-assoc_C"/>
</dbReference>
<evidence type="ECO:0000256" key="3">
    <source>
        <dbReference type="ARBA" id="ARBA00022553"/>
    </source>
</evidence>
<dbReference type="CDD" id="cd00130">
    <property type="entry name" value="PAS"/>
    <property type="match status" value="4"/>
</dbReference>
<dbReference type="Pfam" id="PF01590">
    <property type="entry name" value="GAF"/>
    <property type="match status" value="1"/>
</dbReference>
<sequence>MAADEDEDQLLRSVAWQNANAIHLARQRAEEDLIRANEALERKTEELARSLAMMRATLESTTDGILVTDGDGRVTSFNETYVAMWRIPREVIALGEHRPLLELSAQQFKDSQPFLARLDAIEATSPPESHDLLELADGRVFERSSQLQFVDNRNVGRVWSFRDITERRRTEEALQKQSEWLRVTLSSIGDAVIATDGWGRVTFLNRVAETLTGWSQADAIGLPLSDVFRIVNERSGQPVENPALRALREGTVVGLANHTILIAKDGSTRPIDDSAAPMRDGSGAMVGAVLVFRDVTARKRDEETRARLAAIVESSEDAIVSKDLFGRILSWNSGAERVFGYTAQEAVGSPITLIIPGNRRDEETFILERLRRGERVEHFETVRVTKQGRLIDISVTISPIYDDEGRVIAVSKVARDITARKRTEALLEGQKQVLELMAKGADLPEVLNALCRTVEGQSEEPAFASILQLTPDGRHLCHGAAPSLPESFNRAVDGIAIGPMVGSCGTAAFRGEPVYVTDIATDPLWADYAKLALVHGLRACWSFPIVSSGDELLGSFAVYFTRPRSPAPGDLELLGIMTRTAAIAIERKRAEAALRQRDERLQLFLGNATDYAILITDPEGQALEWQGGAEQITGWRAEEMFGKSTSVIFTPEDRAAGVPELEMAKAAQVGRAEDKRWHLKKDGSRFFADGVMVGLRGPAGELRGFGKVFRDATGQKRAEEDLKKQSLRLRLLWEAAAVLLTTEEPGTMLEDLFAKIAPHLELDTYFNTMVAEAGDALRLESCVGIPEEMAIAIARREIEQGLSATADPSRPILVMANTPLWPDDPTTTGLVKSCGLRAYAGNPLLADGRWLGTLSFASKTRGQFDEDEREFLRTLTHYVTVAYERLRLVRELQDADRKKDDFIAMLGHELRNPLAPVRNGLQIMRLAKGDSTAIEQARGMMDRQLGHMVRLIDDLLDVSRISRNKMELRRARVSLAEVIGNAMETARPAIEEAGHQLQVSLPTVPVFLDADLTRLAQVLSNLLTNSAKYTKRGGRIWLAAERLDDMAVISVRDNGIGVPPDDLPRIFDMFSQVDRSIERATGGLGIGLALVKGLVEMHGGTVTAESGGQGMGSTFTVRLPVLETAPALERPLESVHRQAFAASNGDDRSSAQDRRRRMLVVDDNQDSARTMARLLKLLGNEVQTAYDGNEAVATAEKFRPEVVLMDVGMPGLNGYEATRHIRQQPWGKHTVIIALTGWGQDIDRLQSKEAGCDGHLVKPVDLPDLETLLAKLADKDKTR</sequence>
<name>A0AAU7CID1_9BACT</name>
<dbReference type="InterPro" id="IPR029016">
    <property type="entry name" value="GAF-like_dom_sf"/>
</dbReference>
<feature type="domain" description="PAC" evidence="11">
    <location>
        <begin position="255"/>
        <end position="307"/>
    </location>
</feature>
<dbReference type="SMART" id="SM00091">
    <property type="entry name" value="PAS"/>
    <property type="match status" value="5"/>
</dbReference>
<dbReference type="Gene3D" id="3.30.450.40">
    <property type="match status" value="2"/>
</dbReference>
<dbReference type="Gene3D" id="1.10.287.130">
    <property type="match status" value="1"/>
</dbReference>
<dbReference type="InterPro" id="IPR005467">
    <property type="entry name" value="His_kinase_dom"/>
</dbReference>
<dbReference type="InterPro" id="IPR001789">
    <property type="entry name" value="Sig_transdc_resp-reg_receiver"/>
</dbReference>
<dbReference type="CDD" id="cd17580">
    <property type="entry name" value="REC_2_DhkD-like"/>
    <property type="match status" value="1"/>
</dbReference>
<dbReference type="PRINTS" id="PR00344">
    <property type="entry name" value="BCTRLSENSOR"/>
</dbReference>
<dbReference type="SUPFAM" id="SSF55781">
    <property type="entry name" value="GAF domain-like"/>
    <property type="match status" value="2"/>
</dbReference>
<dbReference type="GO" id="GO:0006355">
    <property type="term" value="P:regulation of DNA-templated transcription"/>
    <property type="evidence" value="ECO:0007669"/>
    <property type="project" value="InterPro"/>
</dbReference>
<dbReference type="NCBIfam" id="TIGR00229">
    <property type="entry name" value="sensory_box"/>
    <property type="match status" value="3"/>
</dbReference>
<dbReference type="SMART" id="SM00448">
    <property type="entry name" value="REC"/>
    <property type="match status" value="1"/>
</dbReference>
<dbReference type="PROSITE" id="PS50109">
    <property type="entry name" value="HIS_KIN"/>
    <property type="match status" value="1"/>
</dbReference>
<dbReference type="CDD" id="cd00082">
    <property type="entry name" value="HisKA"/>
    <property type="match status" value="1"/>
</dbReference>
<dbReference type="SMART" id="SM00065">
    <property type="entry name" value="GAF"/>
    <property type="match status" value="2"/>
</dbReference>
<keyword evidence="5" id="KW-0418">Kinase</keyword>
<evidence type="ECO:0000256" key="1">
    <source>
        <dbReference type="ARBA" id="ARBA00000085"/>
    </source>
</evidence>
<evidence type="ECO:0000256" key="4">
    <source>
        <dbReference type="ARBA" id="ARBA00022679"/>
    </source>
</evidence>
<keyword evidence="3 6" id="KW-0597">Phosphoprotein</keyword>